<evidence type="ECO:0000256" key="5">
    <source>
        <dbReference type="ARBA" id="ARBA00022538"/>
    </source>
</evidence>
<keyword evidence="10 11" id="KW-0472">Membrane</keyword>
<dbReference type="PANTHER" id="PTHR46157:SF8">
    <property type="entry name" value="GLUTATHIONE-REGULATED POTASSIUM-EFFLUX SYSTEM PROTEIN"/>
    <property type="match status" value="1"/>
</dbReference>
<dbReference type="Proteomes" id="UP000317894">
    <property type="component" value="Unassembled WGS sequence"/>
</dbReference>
<dbReference type="NCBIfam" id="TIGR00932">
    <property type="entry name" value="2a37"/>
    <property type="match status" value="1"/>
</dbReference>
<dbReference type="AlphaFoldDB" id="A0A552UJD1"/>
<dbReference type="PANTHER" id="PTHR46157">
    <property type="entry name" value="K(+) EFFLUX ANTIPORTER 3, CHLOROPLASTIC"/>
    <property type="match status" value="1"/>
</dbReference>
<dbReference type="InterPro" id="IPR006153">
    <property type="entry name" value="Cation/H_exchanger_TM"/>
</dbReference>
<dbReference type="InterPro" id="IPR036291">
    <property type="entry name" value="NAD(P)-bd_dom_sf"/>
</dbReference>
<keyword evidence="3" id="KW-0813">Transport</keyword>
<reference evidence="13 14" key="1">
    <citation type="submission" date="2019-07" db="EMBL/GenBank/DDBJ databases">
        <title>Novel species isolated from glacier.</title>
        <authorList>
            <person name="Liu Q."/>
            <person name="Xin Y.-H."/>
        </authorList>
    </citation>
    <scope>NUCLEOTIDE SEQUENCE [LARGE SCALE GENOMIC DNA]</scope>
    <source>
        <strain evidence="13 14">LB1R16</strain>
    </source>
</reference>
<name>A0A552UJD1_9SPHN</name>
<evidence type="ECO:0000256" key="3">
    <source>
        <dbReference type="ARBA" id="ARBA00022448"/>
    </source>
</evidence>
<dbReference type="FunFam" id="3.40.50.720:FF:000036">
    <property type="entry name" value="Glutathione-regulated potassium-efflux system protein KefB"/>
    <property type="match status" value="1"/>
</dbReference>
<feature type="transmembrane region" description="Helical" evidence="11">
    <location>
        <begin position="148"/>
        <end position="166"/>
    </location>
</feature>
<dbReference type="GO" id="GO:1902600">
    <property type="term" value="P:proton transmembrane transport"/>
    <property type="evidence" value="ECO:0007669"/>
    <property type="project" value="InterPro"/>
</dbReference>
<feature type="transmembrane region" description="Helical" evidence="11">
    <location>
        <begin position="287"/>
        <end position="307"/>
    </location>
</feature>
<keyword evidence="5" id="KW-0633">Potassium transport</keyword>
<dbReference type="InterPro" id="IPR004771">
    <property type="entry name" value="K/H_exchanger"/>
</dbReference>
<feature type="transmembrane region" description="Helical" evidence="11">
    <location>
        <begin position="200"/>
        <end position="221"/>
    </location>
</feature>
<dbReference type="Pfam" id="PF00999">
    <property type="entry name" value="Na_H_Exchanger"/>
    <property type="match status" value="1"/>
</dbReference>
<evidence type="ECO:0000313" key="13">
    <source>
        <dbReference type="EMBL" id="TRW18333.1"/>
    </source>
</evidence>
<evidence type="ECO:0000313" key="14">
    <source>
        <dbReference type="Proteomes" id="UP000317894"/>
    </source>
</evidence>
<keyword evidence="14" id="KW-1185">Reference proteome</keyword>
<dbReference type="Gene3D" id="1.20.1530.20">
    <property type="match status" value="1"/>
</dbReference>
<evidence type="ECO:0000256" key="11">
    <source>
        <dbReference type="SAM" id="Phobius"/>
    </source>
</evidence>
<feature type="transmembrane region" description="Helical" evidence="11">
    <location>
        <begin position="81"/>
        <end position="102"/>
    </location>
</feature>
<dbReference type="SUPFAM" id="SSF51735">
    <property type="entry name" value="NAD(P)-binding Rossmann-fold domains"/>
    <property type="match status" value="1"/>
</dbReference>
<feature type="transmembrane region" description="Helical" evidence="11">
    <location>
        <begin position="50"/>
        <end position="69"/>
    </location>
</feature>
<evidence type="ECO:0000256" key="1">
    <source>
        <dbReference type="ARBA" id="ARBA00004127"/>
    </source>
</evidence>
<feature type="transmembrane region" description="Helical" evidence="11">
    <location>
        <begin position="348"/>
        <end position="368"/>
    </location>
</feature>
<accession>A0A552UJD1</accession>
<sequence length="637" mass="67277">MRDTVAYFAAVVVIVPLFSRFGLGAVLGYLAAGIVIGPSLLGLVQDPESASGLAEFGIVLLLFVIGLELKPSRLWSLRRDIFGLGASQVVVCGLALTAVLMALTSLSWQAALVVGLPLGLSSTALVMQLLAEKDITNTPFGTRSFSMLLFQDLAIVPLLTIVAALSRVPPPPGLPPALDGLQTQALRIIEFTPLTIVPGWLQGLVTVVALGLLVLIGRYGLNPAFRLIGQLRVREAFAAAALLTVLGAALLMQSLGLSMALGAFVAGVMLAESPYRHALEADIEPFRGLLLGLFFVSVGMTLDLNVVRDQFGLIVLLVIAVLATKTIVIGLLARAFGTGWLRAFQMGLLLAQGGEFGFVLFAAAQQGALISGTAAQLFGAVVTLSMVLTPLLVRLASRFNPAEVARTDLDGPEAAAPQDAAARVLLVGGGRFGQGVAQMLLARGVEVIAIDNDPELIDVSRLFGNRVYFGDGRRVDILRAAGAENAQAVVLAIDGKWDVGIIQPIRDAFPDLKIVARTYDRIHLLDLLRLHPEVTAVREVFDSGVAAGRATLEELGTPPETIAAIEAEFRRRDGERLELQLCSGDQLSGAERLFRPGVAFIPEAMGEIPFAGPIDADDGAPSPQADLLVLQGEPVRA</sequence>
<dbReference type="GO" id="GO:0012505">
    <property type="term" value="C:endomembrane system"/>
    <property type="evidence" value="ECO:0007669"/>
    <property type="project" value="UniProtKB-SubCell"/>
</dbReference>
<comment type="similarity">
    <text evidence="2">Belongs to the monovalent cation:proton antiporter 2 (CPA2) transporter (TC 2.A.37) family.</text>
</comment>
<dbReference type="PROSITE" id="PS51201">
    <property type="entry name" value="RCK_N"/>
    <property type="match status" value="1"/>
</dbReference>
<evidence type="ECO:0000256" key="7">
    <source>
        <dbReference type="ARBA" id="ARBA00022958"/>
    </source>
</evidence>
<dbReference type="GO" id="GO:0005886">
    <property type="term" value="C:plasma membrane"/>
    <property type="evidence" value="ECO:0007669"/>
    <property type="project" value="TreeGrafter"/>
</dbReference>
<feature type="transmembrane region" description="Helical" evidence="11">
    <location>
        <begin position="374"/>
        <end position="393"/>
    </location>
</feature>
<dbReference type="InterPro" id="IPR038770">
    <property type="entry name" value="Na+/solute_symporter_sf"/>
</dbReference>
<evidence type="ECO:0000256" key="6">
    <source>
        <dbReference type="ARBA" id="ARBA00022692"/>
    </source>
</evidence>
<keyword evidence="7" id="KW-0630">Potassium</keyword>
<feature type="transmembrane region" description="Helical" evidence="11">
    <location>
        <begin position="313"/>
        <end position="336"/>
    </location>
</feature>
<evidence type="ECO:0000256" key="10">
    <source>
        <dbReference type="ARBA" id="ARBA00023136"/>
    </source>
</evidence>
<dbReference type="Pfam" id="PF02254">
    <property type="entry name" value="TrkA_N"/>
    <property type="match status" value="1"/>
</dbReference>
<comment type="subcellular location">
    <subcellularLocation>
        <location evidence="1">Endomembrane system</location>
        <topology evidence="1">Multi-pass membrane protein</topology>
    </subcellularLocation>
</comment>
<evidence type="ECO:0000256" key="9">
    <source>
        <dbReference type="ARBA" id="ARBA00023065"/>
    </source>
</evidence>
<dbReference type="InterPro" id="IPR003148">
    <property type="entry name" value="RCK_N"/>
</dbReference>
<feature type="domain" description="RCK N-terminal" evidence="12">
    <location>
        <begin position="421"/>
        <end position="541"/>
    </location>
</feature>
<dbReference type="GO" id="GO:0006813">
    <property type="term" value="P:potassium ion transport"/>
    <property type="evidence" value="ECO:0007669"/>
    <property type="project" value="UniProtKB-KW"/>
</dbReference>
<keyword evidence="4" id="KW-0050">Antiport</keyword>
<dbReference type="GO" id="GO:0015297">
    <property type="term" value="F:antiporter activity"/>
    <property type="evidence" value="ECO:0007669"/>
    <property type="project" value="UniProtKB-KW"/>
</dbReference>
<evidence type="ECO:0000256" key="4">
    <source>
        <dbReference type="ARBA" id="ARBA00022449"/>
    </source>
</evidence>
<keyword evidence="6 11" id="KW-0812">Transmembrane</keyword>
<keyword evidence="9" id="KW-0406">Ion transport</keyword>
<gene>
    <name evidence="13" type="ORF">FMM06_01690</name>
</gene>
<protein>
    <submittedName>
        <fullName evidence="13">Sodium:proton exchanger</fullName>
    </submittedName>
</protein>
<evidence type="ECO:0000256" key="8">
    <source>
        <dbReference type="ARBA" id="ARBA00022989"/>
    </source>
</evidence>
<proteinExistence type="inferred from homology"/>
<feature type="transmembrane region" description="Helical" evidence="11">
    <location>
        <begin position="108"/>
        <end position="127"/>
    </location>
</feature>
<dbReference type="Gene3D" id="3.40.50.720">
    <property type="entry name" value="NAD(P)-binding Rossmann-like Domain"/>
    <property type="match status" value="1"/>
</dbReference>
<evidence type="ECO:0000259" key="12">
    <source>
        <dbReference type="PROSITE" id="PS51201"/>
    </source>
</evidence>
<comment type="caution">
    <text evidence="13">The sequence shown here is derived from an EMBL/GenBank/DDBJ whole genome shotgun (WGS) entry which is preliminary data.</text>
</comment>
<feature type="transmembrane region" description="Helical" evidence="11">
    <location>
        <begin position="7"/>
        <end position="30"/>
    </location>
</feature>
<evidence type="ECO:0000256" key="2">
    <source>
        <dbReference type="ARBA" id="ARBA00005551"/>
    </source>
</evidence>
<keyword evidence="8 11" id="KW-1133">Transmembrane helix</keyword>
<organism evidence="13 14">
    <name type="scientific">Glacieibacterium frigidum</name>
    <dbReference type="NCBI Taxonomy" id="2593303"/>
    <lineage>
        <taxon>Bacteria</taxon>
        <taxon>Pseudomonadati</taxon>
        <taxon>Pseudomonadota</taxon>
        <taxon>Alphaproteobacteria</taxon>
        <taxon>Sphingomonadales</taxon>
        <taxon>Sphingosinicellaceae</taxon>
        <taxon>Glacieibacterium</taxon>
    </lineage>
</organism>
<dbReference type="GO" id="GO:0008324">
    <property type="term" value="F:monoatomic cation transmembrane transporter activity"/>
    <property type="evidence" value="ECO:0007669"/>
    <property type="project" value="InterPro"/>
</dbReference>
<dbReference type="OrthoDB" id="9781411at2"/>
<dbReference type="EMBL" id="VJWA01000001">
    <property type="protein sequence ID" value="TRW18333.1"/>
    <property type="molecule type" value="Genomic_DNA"/>
</dbReference>